<sequence length="243" mass="25401">MVLAIQAVMCFGFQFAQNYKSGEGNRLNVKLVQSGYKQRSSTLFVVAGSLMLVNVVFLWIRLVSDFQLSILWAAIPAMIALATSIIGLFTLYPLIALETPWLARSGAGSALVAGVALCMAALWILGATLFGSGLSDPLAAGLMACIGVFIVAMVSAFICYAIAFLTASASGKLGFLLAVPVVSWGVILVVGMIKGLQVGLSLDYYTNAFIAAAFLAIGILLRRPPGKGQTGAENKRPASGQGS</sequence>
<keyword evidence="1" id="KW-0472">Membrane</keyword>
<dbReference type="EMBL" id="CP098023">
    <property type="protein sequence ID" value="WKD48916.1"/>
    <property type="molecule type" value="Genomic_DNA"/>
</dbReference>
<feature type="transmembrane region" description="Helical" evidence="1">
    <location>
        <begin position="107"/>
        <end position="130"/>
    </location>
</feature>
<evidence type="ECO:0000313" key="3">
    <source>
        <dbReference type="Proteomes" id="UP001321520"/>
    </source>
</evidence>
<gene>
    <name evidence="2" type="ORF">M8T91_13570</name>
</gene>
<dbReference type="RefSeq" id="WP_301414702.1">
    <property type="nucleotide sequence ID" value="NZ_CP098023.1"/>
</dbReference>
<evidence type="ECO:0000256" key="1">
    <source>
        <dbReference type="SAM" id="Phobius"/>
    </source>
</evidence>
<accession>A0ABY9EAJ0</accession>
<keyword evidence="3" id="KW-1185">Reference proteome</keyword>
<evidence type="ECO:0000313" key="2">
    <source>
        <dbReference type="EMBL" id="WKD48916.1"/>
    </source>
</evidence>
<dbReference type="Proteomes" id="UP001321520">
    <property type="component" value="Chromosome"/>
</dbReference>
<keyword evidence="1" id="KW-1133">Transmembrane helix</keyword>
<feature type="transmembrane region" description="Helical" evidence="1">
    <location>
        <begin position="70"/>
        <end position="95"/>
    </location>
</feature>
<reference evidence="2 3" key="1">
    <citation type="submission" date="2022-05" db="EMBL/GenBank/DDBJ databases">
        <title>Microbulbifer sp. nov., isolated from sponge.</title>
        <authorList>
            <person name="Gao L."/>
        </authorList>
    </citation>
    <scope>NUCLEOTIDE SEQUENCE [LARGE SCALE GENOMIC DNA]</scope>
    <source>
        <strain evidence="2 3">MI-G</strain>
    </source>
</reference>
<feature type="transmembrane region" description="Helical" evidence="1">
    <location>
        <begin position="42"/>
        <end position="63"/>
    </location>
</feature>
<protein>
    <submittedName>
        <fullName evidence="2">Uncharacterized protein</fullName>
    </submittedName>
</protein>
<feature type="transmembrane region" description="Helical" evidence="1">
    <location>
        <begin position="204"/>
        <end position="221"/>
    </location>
</feature>
<feature type="transmembrane region" description="Helical" evidence="1">
    <location>
        <begin position="142"/>
        <end position="167"/>
    </location>
</feature>
<name>A0ABY9EAJ0_9GAMM</name>
<organism evidence="2 3">
    <name type="scientific">Microbulbifer spongiae</name>
    <dbReference type="NCBI Taxonomy" id="2944933"/>
    <lineage>
        <taxon>Bacteria</taxon>
        <taxon>Pseudomonadati</taxon>
        <taxon>Pseudomonadota</taxon>
        <taxon>Gammaproteobacteria</taxon>
        <taxon>Cellvibrionales</taxon>
        <taxon>Microbulbiferaceae</taxon>
        <taxon>Microbulbifer</taxon>
    </lineage>
</organism>
<feature type="transmembrane region" description="Helical" evidence="1">
    <location>
        <begin position="173"/>
        <end position="192"/>
    </location>
</feature>
<keyword evidence="1" id="KW-0812">Transmembrane</keyword>
<proteinExistence type="predicted"/>